<protein>
    <submittedName>
        <fullName evidence="1">Uncharacterized protein</fullName>
    </submittedName>
</protein>
<dbReference type="EMBL" id="MU860457">
    <property type="protein sequence ID" value="KAK4233872.1"/>
    <property type="molecule type" value="Genomic_DNA"/>
</dbReference>
<sequence>MPPSSNAFKLITVAANTHNKQVADDFAQQMAEQFLHIVQSLSSSGSPLLAFMLLLDVADHSYGKLEANGKASGWENEEFKIQPAEQDMGTEWDENWAILEKWEKAGKRLNKQDFRQLTRMRVDDMHTLFGRRRERREKILKEEGDWVGNALNELVETRCRIEKYGIGEHFFGASIKELAGIKRVDVSEYV</sequence>
<evidence type="ECO:0000313" key="1">
    <source>
        <dbReference type="EMBL" id="KAK4233872.1"/>
    </source>
</evidence>
<reference evidence="1" key="1">
    <citation type="journal article" date="2023" name="Mol. Phylogenet. Evol.">
        <title>Genome-scale phylogeny and comparative genomics of the fungal order Sordariales.</title>
        <authorList>
            <person name="Hensen N."/>
            <person name="Bonometti L."/>
            <person name="Westerberg I."/>
            <person name="Brannstrom I.O."/>
            <person name="Guillou S."/>
            <person name="Cros-Aarteil S."/>
            <person name="Calhoun S."/>
            <person name="Haridas S."/>
            <person name="Kuo A."/>
            <person name="Mondo S."/>
            <person name="Pangilinan J."/>
            <person name="Riley R."/>
            <person name="LaButti K."/>
            <person name="Andreopoulos B."/>
            <person name="Lipzen A."/>
            <person name="Chen C."/>
            <person name="Yan M."/>
            <person name="Daum C."/>
            <person name="Ng V."/>
            <person name="Clum A."/>
            <person name="Steindorff A."/>
            <person name="Ohm R.A."/>
            <person name="Martin F."/>
            <person name="Silar P."/>
            <person name="Natvig D.O."/>
            <person name="Lalanne C."/>
            <person name="Gautier V."/>
            <person name="Ament-Velasquez S.L."/>
            <person name="Kruys A."/>
            <person name="Hutchinson M.I."/>
            <person name="Powell A.J."/>
            <person name="Barry K."/>
            <person name="Miller A.N."/>
            <person name="Grigoriev I.V."/>
            <person name="Debuchy R."/>
            <person name="Gladieux P."/>
            <person name="Hiltunen Thoren M."/>
            <person name="Johannesson H."/>
        </authorList>
    </citation>
    <scope>NUCLEOTIDE SEQUENCE</scope>
    <source>
        <strain evidence="1">CBS 532.94</strain>
    </source>
</reference>
<reference evidence="1" key="2">
    <citation type="submission" date="2023-05" db="EMBL/GenBank/DDBJ databases">
        <authorList>
            <consortium name="Lawrence Berkeley National Laboratory"/>
            <person name="Steindorff A."/>
            <person name="Hensen N."/>
            <person name="Bonometti L."/>
            <person name="Westerberg I."/>
            <person name="Brannstrom I.O."/>
            <person name="Guillou S."/>
            <person name="Cros-Aarteil S."/>
            <person name="Calhoun S."/>
            <person name="Haridas S."/>
            <person name="Kuo A."/>
            <person name="Mondo S."/>
            <person name="Pangilinan J."/>
            <person name="Riley R."/>
            <person name="Labutti K."/>
            <person name="Andreopoulos B."/>
            <person name="Lipzen A."/>
            <person name="Chen C."/>
            <person name="Yanf M."/>
            <person name="Daum C."/>
            <person name="Ng V."/>
            <person name="Clum A."/>
            <person name="Ohm R."/>
            <person name="Martin F."/>
            <person name="Silar P."/>
            <person name="Natvig D."/>
            <person name="Lalanne C."/>
            <person name="Gautier V."/>
            <person name="Ament-Velasquez S.L."/>
            <person name="Kruys A."/>
            <person name="Hutchinson M.I."/>
            <person name="Powell A.J."/>
            <person name="Barry K."/>
            <person name="Miller A.N."/>
            <person name="Grigoriev I.V."/>
            <person name="Debuchy R."/>
            <person name="Gladieux P."/>
            <person name="Thoren M.H."/>
            <person name="Johannesson H."/>
        </authorList>
    </citation>
    <scope>NUCLEOTIDE SEQUENCE</scope>
    <source>
        <strain evidence="1">CBS 532.94</strain>
    </source>
</reference>
<dbReference type="AlphaFoldDB" id="A0AAN7C322"/>
<accession>A0AAN7C322</accession>
<evidence type="ECO:0000313" key="2">
    <source>
        <dbReference type="Proteomes" id="UP001303760"/>
    </source>
</evidence>
<dbReference type="Proteomes" id="UP001303760">
    <property type="component" value="Unassembled WGS sequence"/>
</dbReference>
<organism evidence="1 2">
    <name type="scientific">Achaetomium macrosporum</name>
    <dbReference type="NCBI Taxonomy" id="79813"/>
    <lineage>
        <taxon>Eukaryota</taxon>
        <taxon>Fungi</taxon>
        <taxon>Dikarya</taxon>
        <taxon>Ascomycota</taxon>
        <taxon>Pezizomycotina</taxon>
        <taxon>Sordariomycetes</taxon>
        <taxon>Sordariomycetidae</taxon>
        <taxon>Sordariales</taxon>
        <taxon>Chaetomiaceae</taxon>
        <taxon>Achaetomium</taxon>
    </lineage>
</organism>
<comment type="caution">
    <text evidence="1">The sequence shown here is derived from an EMBL/GenBank/DDBJ whole genome shotgun (WGS) entry which is preliminary data.</text>
</comment>
<gene>
    <name evidence="1" type="ORF">C8A03DRAFT_38385</name>
</gene>
<keyword evidence="2" id="KW-1185">Reference proteome</keyword>
<name>A0AAN7C322_9PEZI</name>
<proteinExistence type="predicted"/>